<protein>
    <submittedName>
        <fullName evidence="2">Uncharacterized protein</fullName>
    </submittedName>
</protein>
<name>A0ABR2TWU2_9ROSI</name>
<dbReference type="InterPro" id="IPR046348">
    <property type="entry name" value="SIS_dom_sf"/>
</dbReference>
<dbReference type="Proteomes" id="UP001396334">
    <property type="component" value="Unassembled WGS sequence"/>
</dbReference>
<evidence type="ECO:0000313" key="2">
    <source>
        <dbReference type="EMBL" id="KAK9041734.1"/>
    </source>
</evidence>
<accession>A0ABR2TWU2</accession>
<reference evidence="2 3" key="1">
    <citation type="journal article" date="2024" name="G3 (Bethesda)">
        <title>Genome assembly of Hibiscus sabdariffa L. provides insights into metabolisms of medicinal natural products.</title>
        <authorList>
            <person name="Kim T."/>
        </authorList>
    </citation>
    <scope>NUCLEOTIDE SEQUENCE [LARGE SCALE GENOMIC DNA]</scope>
    <source>
        <strain evidence="2">TK-2024</strain>
        <tissue evidence="2">Old leaves</tissue>
    </source>
</reference>
<dbReference type="EMBL" id="JBBPBN010000004">
    <property type="protein sequence ID" value="KAK9041734.1"/>
    <property type="molecule type" value="Genomic_DNA"/>
</dbReference>
<sequence length="333" mass="38894">MEKLLSELSQDKVSVFEECERVENMRICRQFSKMDGSHQNGQFKQVESTMECMVDRSDVETRDVNQLAINMGNYKTSSMPQEQEVAVKLDGSQFLIQYQILGIVIKYSFSWEGVSSIDNHYRLAPFEKNIRVLLVWFRILFLVYTAGASLPYYQAMEKFTAHSQYVNKESIDKGVSIDRMLFACKIVDVDLDEPIKMLFDPRITKFLVRENNNVVVDRLNIAIHGINNIEFSERIIYSEGKKLEMCGNVVPCFDRYMVECEKLAAHVYSFREVQYHKLLSTSKFQMQQSNSDLSSRKRDGREKRSPKSVTSFYPNRKTLIFTSHNSKYRRSAW</sequence>
<dbReference type="Gene3D" id="3.40.50.10490">
    <property type="entry name" value="Glucose-6-phosphate isomerase like protein, domain 1"/>
    <property type="match status" value="1"/>
</dbReference>
<evidence type="ECO:0000313" key="3">
    <source>
        <dbReference type="Proteomes" id="UP001396334"/>
    </source>
</evidence>
<dbReference type="InterPro" id="IPR001672">
    <property type="entry name" value="G6P_Isomerase"/>
</dbReference>
<dbReference type="Pfam" id="PF00342">
    <property type="entry name" value="PGI"/>
    <property type="match status" value="1"/>
</dbReference>
<evidence type="ECO:0000256" key="1">
    <source>
        <dbReference type="SAM" id="MobiDB-lite"/>
    </source>
</evidence>
<organism evidence="2 3">
    <name type="scientific">Hibiscus sabdariffa</name>
    <name type="common">roselle</name>
    <dbReference type="NCBI Taxonomy" id="183260"/>
    <lineage>
        <taxon>Eukaryota</taxon>
        <taxon>Viridiplantae</taxon>
        <taxon>Streptophyta</taxon>
        <taxon>Embryophyta</taxon>
        <taxon>Tracheophyta</taxon>
        <taxon>Spermatophyta</taxon>
        <taxon>Magnoliopsida</taxon>
        <taxon>eudicotyledons</taxon>
        <taxon>Gunneridae</taxon>
        <taxon>Pentapetalae</taxon>
        <taxon>rosids</taxon>
        <taxon>malvids</taxon>
        <taxon>Malvales</taxon>
        <taxon>Malvaceae</taxon>
        <taxon>Malvoideae</taxon>
        <taxon>Hibiscus</taxon>
    </lineage>
</organism>
<feature type="compositionally biased region" description="Basic and acidic residues" evidence="1">
    <location>
        <begin position="294"/>
        <end position="305"/>
    </location>
</feature>
<dbReference type="SUPFAM" id="SSF53697">
    <property type="entry name" value="SIS domain"/>
    <property type="match status" value="1"/>
</dbReference>
<gene>
    <name evidence="2" type="ORF">V6N11_016824</name>
</gene>
<feature type="region of interest" description="Disordered" evidence="1">
    <location>
        <begin position="287"/>
        <end position="309"/>
    </location>
</feature>
<proteinExistence type="predicted"/>
<comment type="caution">
    <text evidence="2">The sequence shown here is derived from an EMBL/GenBank/DDBJ whole genome shotgun (WGS) entry which is preliminary data.</text>
</comment>
<keyword evidence="3" id="KW-1185">Reference proteome</keyword>